<dbReference type="EMBL" id="JAEVLS010000005">
    <property type="protein sequence ID" value="MBM0107385.1"/>
    <property type="molecule type" value="Genomic_DNA"/>
</dbReference>
<protein>
    <submittedName>
        <fullName evidence="1">Uncharacterized protein</fullName>
    </submittedName>
</protein>
<accession>A0ABS1X2D7</accession>
<reference evidence="1 2" key="1">
    <citation type="journal article" date="2021" name="Int. J. Syst. Evol. Microbiol.">
        <title>Steroidobacter gossypii sp. nov., isolated from soil of cotton cropping field.</title>
        <authorList>
            <person name="Huang R."/>
            <person name="Yang S."/>
            <person name="Zhen C."/>
            <person name="Liu W."/>
        </authorList>
    </citation>
    <scope>NUCLEOTIDE SEQUENCE [LARGE SCALE GENOMIC DNA]</scope>
    <source>
        <strain evidence="1 2">S1-65</strain>
    </source>
</reference>
<proteinExistence type="predicted"/>
<keyword evidence="2" id="KW-1185">Reference proteome</keyword>
<dbReference type="Proteomes" id="UP000661077">
    <property type="component" value="Unassembled WGS sequence"/>
</dbReference>
<dbReference type="RefSeq" id="WP_203169498.1">
    <property type="nucleotide sequence ID" value="NZ_JAEVLS010000005.1"/>
</dbReference>
<organism evidence="1 2">
    <name type="scientific">Steroidobacter gossypii</name>
    <dbReference type="NCBI Taxonomy" id="2805490"/>
    <lineage>
        <taxon>Bacteria</taxon>
        <taxon>Pseudomonadati</taxon>
        <taxon>Pseudomonadota</taxon>
        <taxon>Gammaproteobacteria</taxon>
        <taxon>Steroidobacterales</taxon>
        <taxon>Steroidobacteraceae</taxon>
        <taxon>Steroidobacter</taxon>
    </lineage>
</organism>
<name>A0ABS1X2D7_9GAMM</name>
<gene>
    <name evidence="1" type="ORF">JM946_21815</name>
</gene>
<sequence>MAQELTAADKKAIKDALVRELEKKIDTIASQVAQVGPTLTTSNRRVYEESMNKSIQDLRDQLHHVQAEEFRPLGPQEPISEGALVKARFEPAGLPSTETWILIVTGVPQTRLTYKGHEIHIGAGNFGYGGSLLGLRAGESSHVFGDGRSIPDYRAEVLNVL</sequence>
<evidence type="ECO:0000313" key="1">
    <source>
        <dbReference type="EMBL" id="MBM0107385.1"/>
    </source>
</evidence>
<comment type="caution">
    <text evidence="1">The sequence shown here is derived from an EMBL/GenBank/DDBJ whole genome shotgun (WGS) entry which is preliminary data.</text>
</comment>
<evidence type="ECO:0000313" key="2">
    <source>
        <dbReference type="Proteomes" id="UP000661077"/>
    </source>
</evidence>